<dbReference type="Gene3D" id="1.20.1260.10">
    <property type="match status" value="1"/>
</dbReference>
<proteinExistence type="inferred from homology"/>
<dbReference type="PRINTS" id="PR01346">
    <property type="entry name" value="HELNAPAPROT"/>
</dbReference>
<accession>A0ABV3P6D0</accession>
<dbReference type="SUPFAM" id="SSF47240">
    <property type="entry name" value="Ferritin-like"/>
    <property type="match status" value="1"/>
</dbReference>
<evidence type="ECO:0000259" key="3">
    <source>
        <dbReference type="Pfam" id="PF00210"/>
    </source>
</evidence>
<comment type="caution">
    <text evidence="4">The sequence shown here is derived from an EMBL/GenBank/DDBJ whole genome shotgun (WGS) entry which is preliminary data.</text>
</comment>
<dbReference type="PIRSF" id="PIRSF005900">
    <property type="entry name" value="Dps"/>
    <property type="match status" value="1"/>
</dbReference>
<dbReference type="InterPro" id="IPR012347">
    <property type="entry name" value="Ferritin-like"/>
</dbReference>
<name>A0ABV3P6D0_9ACTN</name>
<evidence type="ECO:0000313" key="5">
    <source>
        <dbReference type="Proteomes" id="UP001555826"/>
    </source>
</evidence>
<dbReference type="InterPro" id="IPR002177">
    <property type="entry name" value="DPS_DNA-bd"/>
</dbReference>
<gene>
    <name evidence="4" type="ORF">AB1207_10505</name>
</gene>
<dbReference type="Pfam" id="PF00210">
    <property type="entry name" value="Ferritin"/>
    <property type="match status" value="1"/>
</dbReference>
<dbReference type="PANTHER" id="PTHR42932:SF2">
    <property type="entry name" value="DNA PROTECTION DURING STARVATION PROTEIN 1"/>
    <property type="match status" value="1"/>
</dbReference>
<dbReference type="CDD" id="cd01043">
    <property type="entry name" value="DPS"/>
    <property type="match status" value="1"/>
</dbReference>
<dbReference type="PROSITE" id="PS00818">
    <property type="entry name" value="DPS_1"/>
    <property type="match status" value="1"/>
</dbReference>
<dbReference type="EMBL" id="JBFNQN010000006">
    <property type="protein sequence ID" value="MEW9265179.1"/>
    <property type="molecule type" value="Genomic_DNA"/>
</dbReference>
<evidence type="ECO:0000256" key="2">
    <source>
        <dbReference type="RuleBase" id="RU003875"/>
    </source>
</evidence>
<evidence type="ECO:0000313" key="4">
    <source>
        <dbReference type="EMBL" id="MEW9265179.1"/>
    </source>
</evidence>
<sequence>MEDTVTTIDDITTAGLTQTAVAGFDASSRLNSGLQEVLVDLTALHLQGKQAHWNIVGANFRDLHLQLDALIDDARTYADDAAERMRAVGGVPDARPATVAGTTTIGDFGADEIDTKAAVEAIVAMTRRTVDTIRRVHDPIDAEDPSTADLLHGFILGLEKHAWLIGAENRAPRRR</sequence>
<dbReference type="InterPro" id="IPR008331">
    <property type="entry name" value="Ferritin_DPS_dom"/>
</dbReference>
<feature type="domain" description="Ferritin/DPS" evidence="3">
    <location>
        <begin position="33"/>
        <end position="167"/>
    </location>
</feature>
<dbReference type="RefSeq" id="WP_367638125.1">
    <property type="nucleotide sequence ID" value="NZ_JBFNQN010000006.1"/>
</dbReference>
<dbReference type="Proteomes" id="UP001555826">
    <property type="component" value="Unassembled WGS sequence"/>
</dbReference>
<protein>
    <submittedName>
        <fullName evidence="4">DNA starvation/stationary phase protection protein</fullName>
    </submittedName>
</protein>
<dbReference type="InterPro" id="IPR009078">
    <property type="entry name" value="Ferritin-like_SF"/>
</dbReference>
<comment type="similarity">
    <text evidence="1 2">Belongs to the Dps family.</text>
</comment>
<dbReference type="PANTHER" id="PTHR42932">
    <property type="entry name" value="GENERAL STRESS PROTEIN 20U"/>
    <property type="match status" value="1"/>
</dbReference>
<organism evidence="4 5">
    <name type="scientific">Kineococcus endophyticus</name>
    <dbReference type="NCBI Taxonomy" id="1181883"/>
    <lineage>
        <taxon>Bacteria</taxon>
        <taxon>Bacillati</taxon>
        <taxon>Actinomycetota</taxon>
        <taxon>Actinomycetes</taxon>
        <taxon>Kineosporiales</taxon>
        <taxon>Kineosporiaceae</taxon>
        <taxon>Kineococcus</taxon>
    </lineage>
</organism>
<evidence type="ECO:0000256" key="1">
    <source>
        <dbReference type="ARBA" id="ARBA00009497"/>
    </source>
</evidence>
<keyword evidence="5" id="KW-1185">Reference proteome</keyword>
<reference evidence="4 5" key="1">
    <citation type="submission" date="2024-07" db="EMBL/GenBank/DDBJ databases">
        <authorList>
            <person name="Thanompreechachai J."/>
            <person name="Duangmal K."/>
        </authorList>
    </citation>
    <scope>NUCLEOTIDE SEQUENCE [LARGE SCALE GENOMIC DNA]</scope>
    <source>
        <strain evidence="4 5">KCTC 19886</strain>
    </source>
</reference>
<dbReference type="InterPro" id="IPR023188">
    <property type="entry name" value="DPS_DNA-bd_CS"/>
</dbReference>